<feature type="chain" id="PRO_5047486372" description="Lipoprotein" evidence="1">
    <location>
        <begin position="21"/>
        <end position="106"/>
    </location>
</feature>
<keyword evidence="3" id="KW-1185">Reference proteome</keyword>
<dbReference type="PROSITE" id="PS51257">
    <property type="entry name" value="PROKAR_LIPOPROTEIN"/>
    <property type="match status" value="1"/>
</dbReference>
<reference evidence="2 3" key="1">
    <citation type="journal article" date="2021" name="Int. J. Syst. Evol. Microbiol.">
        <title>Steroidobacter gossypii sp. nov., isolated from soil of cotton cropping field.</title>
        <authorList>
            <person name="Huang R."/>
            <person name="Yang S."/>
            <person name="Zhen C."/>
            <person name="Liu W."/>
        </authorList>
    </citation>
    <scope>NUCLEOTIDE SEQUENCE [LARGE SCALE GENOMIC DNA]</scope>
    <source>
        <strain evidence="2 3">S1-65</strain>
    </source>
</reference>
<organism evidence="2 3">
    <name type="scientific">Steroidobacter gossypii</name>
    <dbReference type="NCBI Taxonomy" id="2805490"/>
    <lineage>
        <taxon>Bacteria</taxon>
        <taxon>Pseudomonadati</taxon>
        <taxon>Pseudomonadota</taxon>
        <taxon>Gammaproteobacteria</taxon>
        <taxon>Steroidobacterales</taxon>
        <taxon>Steroidobacteraceae</taxon>
        <taxon>Steroidobacter</taxon>
    </lineage>
</organism>
<proteinExistence type="predicted"/>
<gene>
    <name evidence="2" type="ORF">JM946_18205</name>
</gene>
<sequence length="106" mass="11125">MSNRSAGVVAIVAIALSMLAGCASNVSQVRTRGALDIGCDPAEVDVRLVERSYLGSTRYEAEGCGATRTYECRARLYSLGLPLGERTCKQPGGSPDPVITSRGVAF</sequence>
<protein>
    <recommendedName>
        <fullName evidence="4">Lipoprotein</fullName>
    </recommendedName>
</protein>
<evidence type="ECO:0000313" key="2">
    <source>
        <dbReference type="EMBL" id="MBM0106668.1"/>
    </source>
</evidence>
<dbReference type="EMBL" id="JAEVLS010000004">
    <property type="protein sequence ID" value="MBM0106668.1"/>
    <property type="molecule type" value="Genomic_DNA"/>
</dbReference>
<evidence type="ECO:0000256" key="1">
    <source>
        <dbReference type="SAM" id="SignalP"/>
    </source>
</evidence>
<name>A0ABS1X0C9_9GAMM</name>
<accession>A0ABS1X0C9</accession>
<dbReference type="RefSeq" id="WP_203168784.1">
    <property type="nucleotide sequence ID" value="NZ_JAEVLS010000004.1"/>
</dbReference>
<dbReference type="Proteomes" id="UP000661077">
    <property type="component" value="Unassembled WGS sequence"/>
</dbReference>
<evidence type="ECO:0008006" key="4">
    <source>
        <dbReference type="Google" id="ProtNLM"/>
    </source>
</evidence>
<feature type="signal peptide" evidence="1">
    <location>
        <begin position="1"/>
        <end position="20"/>
    </location>
</feature>
<comment type="caution">
    <text evidence="2">The sequence shown here is derived from an EMBL/GenBank/DDBJ whole genome shotgun (WGS) entry which is preliminary data.</text>
</comment>
<keyword evidence="1" id="KW-0732">Signal</keyword>
<evidence type="ECO:0000313" key="3">
    <source>
        <dbReference type="Proteomes" id="UP000661077"/>
    </source>
</evidence>